<dbReference type="Gene3D" id="3.10.10.10">
    <property type="entry name" value="HIV Type 1 Reverse Transcriptase, subunit A, domain 1"/>
    <property type="match status" value="1"/>
</dbReference>
<gene>
    <name evidence="1" type="ORF">KK1_024299</name>
</gene>
<sequence>MPSTPSRSAPRPPRPTIAARVFALSSVETSTPSDLVKRKGKAAGEDILFLFDSSATHSFIFLDCVGRLGCRCLHPVLLVKNDGKARLCVDYRQLNKMMIRNKNSLLRIDELMDQLRGASVFVVCQAVQVSFGHVISAEGIVVDPAKVEAVIQWERPRTVTEIKSFVGLTGYYQRFIEGFSRIVMPLT</sequence>
<evidence type="ECO:0000313" key="2">
    <source>
        <dbReference type="Proteomes" id="UP000075243"/>
    </source>
</evidence>
<dbReference type="InterPro" id="IPR043502">
    <property type="entry name" value="DNA/RNA_pol_sf"/>
</dbReference>
<dbReference type="EMBL" id="KQ483411">
    <property type="protein sequence ID" value="KYP53725.1"/>
    <property type="molecule type" value="Genomic_DNA"/>
</dbReference>
<dbReference type="Gramene" id="C.cajan_23612.t">
    <property type="protein sequence ID" value="C.cajan_23612.t"/>
    <property type="gene ID" value="C.cajan_23612"/>
</dbReference>
<dbReference type="STRING" id="3821.A0A151SG10"/>
<dbReference type="SUPFAM" id="SSF56672">
    <property type="entry name" value="DNA/RNA polymerases"/>
    <property type="match status" value="1"/>
</dbReference>
<organism evidence="1 2">
    <name type="scientific">Cajanus cajan</name>
    <name type="common">Pigeon pea</name>
    <name type="synonym">Cajanus indicus</name>
    <dbReference type="NCBI Taxonomy" id="3821"/>
    <lineage>
        <taxon>Eukaryota</taxon>
        <taxon>Viridiplantae</taxon>
        <taxon>Streptophyta</taxon>
        <taxon>Embryophyta</taxon>
        <taxon>Tracheophyta</taxon>
        <taxon>Spermatophyta</taxon>
        <taxon>Magnoliopsida</taxon>
        <taxon>eudicotyledons</taxon>
        <taxon>Gunneridae</taxon>
        <taxon>Pentapetalae</taxon>
        <taxon>rosids</taxon>
        <taxon>fabids</taxon>
        <taxon>Fabales</taxon>
        <taxon>Fabaceae</taxon>
        <taxon>Papilionoideae</taxon>
        <taxon>50 kb inversion clade</taxon>
        <taxon>NPAAA clade</taxon>
        <taxon>indigoferoid/millettioid clade</taxon>
        <taxon>Phaseoleae</taxon>
        <taxon>Cajanus</taxon>
    </lineage>
</organism>
<dbReference type="Gene3D" id="3.30.70.270">
    <property type="match status" value="2"/>
</dbReference>
<dbReference type="Pfam" id="PF08284">
    <property type="entry name" value="RVP_2"/>
    <property type="match status" value="1"/>
</dbReference>
<dbReference type="AlphaFoldDB" id="A0A151SG10"/>
<accession>A0A151SG10</accession>
<reference evidence="1" key="1">
    <citation type="journal article" date="2012" name="Nat. Biotechnol.">
        <title>Draft genome sequence of pigeonpea (Cajanus cajan), an orphan legume crop of resource-poor farmers.</title>
        <authorList>
            <person name="Varshney R.K."/>
            <person name="Chen W."/>
            <person name="Li Y."/>
            <person name="Bharti A.K."/>
            <person name="Saxena R.K."/>
            <person name="Schlueter J.A."/>
            <person name="Donoghue M.T."/>
            <person name="Azam S."/>
            <person name="Fan G."/>
            <person name="Whaley A.M."/>
            <person name="Farmer A.D."/>
            <person name="Sheridan J."/>
            <person name="Iwata A."/>
            <person name="Tuteja R."/>
            <person name="Penmetsa R.V."/>
            <person name="Wu W."/>
            <person name="Upadhyaya H.D."/>
            <person name="Yang S.P."/>
            <person name="Shah T."/>
            <person name="Saxena K.B."/>
            <person name="Michael T."/>
            <person name="McCombie W.R."/>
            <person name="Yang B."/>
            <person name="Zhang G."/>
            <person name="Yang H."/>
            <person name="Wang J."/>
            <person name="Spillane C."/>
            <person name="Cook D.R."/>
            <person name="May G.D."/>
            <person name="Xu X."/>
            <person name="Jackson S.A."/>
        </authorList>
    </citation>
    <scope>NUCLEOTIDE SEQUENCE [LARGE SCALE GENOMIC DNA]</scope>
</reference>
<dbReference type="PANTHER" id="PTHR37984:SF5">
    <property type="entry name" value="PROTEIN NYNRIN-LIKE"/>
    <property type="match status" value="1"/>
</dbReference>
<keyword evidence="2" id="KW-1185">Reference proteome</keyword>
<dbReference type="Proteomes" id="UP000075243">
    <property type="component" value="Unassembled WGS sequence"/>
</dbReference>
<dbReference type="InterPro" id="IPR050951">
    <property type="entry name" value="Retrovirus_Pol_polyprotein"/>
</dbReference>
<name>A0A151SG10_CAJCA</name>
<protein>
    <submittedName>
        <fullName evidence="1">Uncharacterized protein</fullName>
    </submittedName>
</protein>
<proteinExistence type="predicted"/>
<dbReference type="InterPro" id="IPR043128">
    <property type="entry name" value="Rev_trsase/Diguanyl_cyclase"/>
</dbReference>
<evidence type="ECO:0000313" key="1">
    <source>
        <dbReference type="EMBL" id="KYP53725.1"/>
    </source>
</evidence>
<dbReference type="PANTHER" id="PTHR37984">
    <property type="entry name" value="PROTEIN CBG26694"/>
    <property type="match status" value="1"/>
</dbReference>